<feature type="domain" description="Aminoacyl-transfer RNA synthetases class-II family profile" evidence="9">
    <location>
        <begin position="1"/>
        <end position="437"/>
    </location>
</feature>
<dbReference type="GO" id="GO:0005829">
    <property type="term" value="C:cytosol"/>
    <property type="evidence" value="ECO:0007669"/>
    <property type="project" value="TreeGrafter"/>
</dbReference>
<proteinExistence type="predicted"/>
<keyword evidence="6" id="KW-0030">Aminoacyl-tRNA synthetase</keyword>
<accession>A0A382EGR6</accession>
<comment type="catalytic activity">
    <reaction evidence="8">
        <text>tRNA(Pro) + L-proline + ATP = L-prolyl-tRNA(Pro) + AMP + diphosphate</text>
        <dbReference type="Rhea" id="RHEA:14305"/>
        <dbReference type="Rhea" id="RHEA-COMP:9700"/>
        <dbReference type="Rhea" id="RHEA-COMP:9702"/>
        <dbReference type="ChEBI" id="CHEBI:30616"/>
        <dbReference type="ChEBI" id="CHEBI:33019"/>
        <dbReference type="ChEBI" id="CHEBI:60039"/>
        <dbReference type="ChEBI" id="CHEBI:78442"/>
        <dbReference type="ChEBI" id="CHEBI:78532"/>
        <dbReference type="ChEBI" id="CHEBI:456215"/>
        <dbReference type="EC" id="6.1.1.15"/>
    </reaction>
</comment>
<dbReference type="InterPro" id="IPR045864">
    <property type="entry name" value="aa-tRNA-synth_II/BPL/LPL"/>
</dbReference>
<dbReference type="PRINTS" id="PR01046">
    <property type="entry name" value="TRNASYNTHPRO"/>
</dbReference>
<organism evidence="10">
    <name type="scientific">marine metagenome</name>
    <dbReference type="NCBI Taxonomy" id="408172"/>
    <lineage>
        <taxon>unclassified sequences</taxon>
        <taxon>metagenomes</taxon>
        <taxon>ecological metagenomes</taxon>
    </lineage>
</organism>
<dbReference type="Gene3D" id="3.90.960.10">
    <property type="entry name" value="YbaK/aminoacyl-tRNA synthetase-associated domain"/>
    <property type="match status" value="1"/>
</dbReference>
<dbReference type="InterPro" id="IPR036754">
    <property type="entry name" value="YbaK/aa-tRNA-synt-asso_dom_sf"/>
</dbReference>
<evidence type="ECO:0000256" key="6">
    <source>
        <dbReference type="ARBA" id="ARBA00023146"/>
    </source>
</evidence>
<evidence type="ECO:0000256" key="5">
    <source>
        <dbReference type="ARBA" id="ARBA00022917"/>
    </source>
</evidence>
<keyword evidence="3" id="KW-0547">Nucleotide-binding</keyword>
<dbReference type="PANTHER" id="PTHR42753">
    <property type="entry name" value="MITOCHONDRIAL RIBOSOME PROTEIN L39/PROLYL-TRNA LIGASE FAMILY MEMBER"/>
    <property type="match status" value="1"/>
</dbReference>
<dbReference type="SUPFAM" id="SSF55681">
    <property type="entry name" value="Class II aaRS and biotin synthetases"/>
    <property type="match status" value="1"/>
</dbReference>
<keyword evidence="4" id="KW-0067">ATP-binding</keyword>
<keyword evidence="5" id="KW-0648">Protein biosynthesis</keyword>
<dbReference type="NCBIfam" id="NF006625">
    <property type="entry name" value="PRK09194.1"/>
    <property type="match status" value="1"/>
</dbReference>
<dbReference type="EMBL" id="UINC01044470">
    <property type="protein sequence ID" value="SVB49986.1"/>
    <property type="molecule type" value="Genomic_DNA"/>
</dbReference>
<dbReference type="InterPro" id="IPR050062">
    <property type="entry name" value="Pro-tRNA_synthetase"/>
</dbReference>
<dbReference type="InterPro" id="IPR036621">
    <property type="entry name" value="Anticodon-bd_dom_sf"/>
</dbReference>
<dbReference type="Gene3D" id="3.30.930.10">
    <property type="entry name" value="Bira Bifunctional Protein, Domain 2"/>
    <property type="match status" value="2"/>
</dbReference>
<dbReference type="PROSITE" id="PS50862">
    <property type="entry name" value="AA_TRNA_LIGASE_II"/>
    <property type="match status" value="1"/>
</dbReference>
<evidence type="ECO:0000259" key="9">
    <source>
        <dbReference type="PROSITE" id="PS50862"/>
    </source>
</evidence>
<dbReference type="SUPFAM" id="SSF52954">
    <property type="entry name" value="Class II aaRS ABD-related"/>
    <property type="match status" value="1"/>
</dbReference>
<dbReference type="NCBIfam" id="TIGR00409">
    <property type="entry name" value="proS_fam_II"/>
    <property type="match status" value="1"/>
</dbReference>
<evidence type="ECO:0000256" key="7">
    <source>
        <dbReference type="ARBA" id="ARBA00029731"/>
    </source>
</evidence>
<dbReference type="Pfam" id="PF00587">
    <property type="entry name" value="tRNA-synt_2b"/>
    <property type="match status" value="1"/>
</dbReference>
<name>A0A382EGR6_9ZZZZ</name>
<dbReference type="Pfam" id="PF04073">
    <property type="entry name" value="tRNA_edit"/>
    <property type="match status" value="1"/>
</dbReference>
<feature type="non-terminal residue" evidence="10">
    <location>
        <position position="505"/>
    </location>
</feature>
<keyword evidence="2" id="KW-0436">Ligase</keyword>
<dbReference type="InterPro" id="IPR004500">
    <property type="entry name" value="Pro-tRNA-synth_IIa_bac-type"/>
</dbReference>
<gene>
    <name evidence="10" type="ORF">METZ01_LOCUS202840</name>
</gene>
<dbReference type="InterPro" id="IPR002314">
    <property type="entry name" value="aa-tRNA-synt_IIb"/>
</dbReference>
<reference evidence="10" key="1">
    <citation type="submission" date="2018-05" db="EMBL/GenBank/DDBJ databases">
        <authorList>
            <person name="Lanie J.A."/>
            <person name="Ng W.-L."/>
            <person name="Kazmierczak K.M."/>
            <person name="Andrzejewski T.M."/>
            <person name="Davidsen T.M."/>
            <person name="Wayne K.J."/>
            <person name="Tettelin H."/>
            <person name="Glass J.I."/>
            <person name="Rusch D."/>
            <person name="Podicherti R."/>
            <person name="Tsui H.-C.T."/>
            <person name="Winkler M.E."/>
        </authorList>
    </citation>
    <scope>NUCLEOTIDE SEQUENCE</scope>
</reference>
<dbReference type="InterPro" id="IPR002316">
    <property type="entry name" value="Pro-tRNA-ligase_IIa"/>
</dbReference>
<evidence type="ECO:0000256" key="8">
    <source>
        <dbReference type="ARBA" id="ARBA00047671"/>
    </source>
</evidence>
<dbReference type="PANTHER" id="PTHR42753:SF2">
    <property type="entry name" value="PROLINE--TRNA LIGASE"/>
    <property type="match status" value="1"/>
</dbReference>
<dbReference type="GO" id="GO:0002161">
    <property type="term" value="F:aminoacyl-tRNA deacylase activity"/>
    <property type="evidence" value="ECO:0007669"/>
    <property type="project" value="InterPro"/>
</dbReference>
<dbReference type="Gene3D" id="3.40.50.800">
    <property type="entry name" value="Anticodon-binding domain"/>
    <property type="match status" value="1"/>
</dbReference>
<dbReference type="SUPFAM" id="SSF55826">
    <property type="entry name" value="YbaK/ProRS associated domain"/>
    <property type="match status" value="1"/>
</dbReference>
<evidence type="ECO:0000256" key="2">
    <source>
        <dbReference type="ARBA" id="ARBA00022598"/>
    </source>
</evidence>
<evidence type="ECO:0000256" key="3">
    <source>
        <dbReference type="ARBA" id="ARBA00022741"/>
    </source>
</evidence>
<sequence length="505" mass="56339">MLRAGMVMQIASGIYTYLPLAWRSIKKIETIIREEIEMAGGQEVRMPVLQPVELWEETGRRQAFGDALFTLKDRRGRGMVLAPTHEEILSHIGKTYVQSYRDMPLIIYQIQTKFRDEPRPRAGLIRVREFDMKDAYSLDVNETSLDLNYQRMALAYRNIYRRCGLPAIMVEADSGAIGGKDSHEFILPVATGEDTIITCSNCEYAANLEKAICNYPTRSPSELLLLEEIHTPGITTISGLEKVLEIDRQQILKSIIYVADKEIVGTVIRGDLEVNEAKLRNVLKAKELKLADSKEISSAGLAPGFISPVGMTGIKWIGDNSIKLRQNYVAGGNKTDLHFRNINWSRDFAVDELVDIAEVNENGLCVICNSPLQSIKGIEVGHIFKLGTFFSEKLGVNFLDQDGKNQPVIMGCYGIGIGRLLAAAIEQNHDENGIVFPVPIAPYSVHLVGLNLHDEDVINSSNSLYSSLWQEGIDCLFDDRIDESAGVKFNDADLMGFPIRVIVSR</sequence>
<dbReference type="EC" id="6.1.1.15" evidence="1"/>
<dbReference type="AlphaFoldDB" id="A0A382EGR6"/>
<evidence type="ECO:0000313" key="10">
    <source>
        <dbReference type="EMBL" id="SVB49986.1"/>
    </source>
</evidence>
<protein>
    <recommendedName>
        <fullName evidence="1">proline--tRNA ligase</fullName>
        <ecNumber evidence="1">6.1.1.15</ecNumber>
    </recommendedName>
    <alternativeName>
        <fullName evidence="7">Prolyl-tRNA synthetase</fullName>
    </alternativeName>
</protein>
<dbReference type="GO" id="GO:0004827">
    <property type="term" value="F:proline-tRNA ligase activity"/>
    <property type="evidence" value="ECO:0007669"/>
    <property type="project" value="UniProtKB-EC"/>
</dbReference>
<dbReference type="InterPro" id="IPR007214">
    <property type="entry name" value="YbaK/aa-tRNA-synth-assoc-dom"/>
</dbReference>
<evidence type="ECO:0000256" key="1">
    <source>
        <dbReference type="ARBA" id="ARBA00012831"/>
    </source>
</evidence>
<dbReference type="InterPro" id="IPR004154">
    <property type="entry name" value="Anticodon-bd"/>
</dbReference>
<dbReference type="Pfam" id="PF03129">
    <property type="entry name" value="HGTP_anticodon"/>
    <property type="match status" value="1"/>
</dbReference>
<dbReference type="InterPro" id="IPR006195">
    <property type="entry name" value="aa-tRNA-synth_II"/>
</dbReference>
<dbReference type="CDD" id="cd04334">
    <property type="entry name" value="ProRS-INS"/>
    <property type="match status" value="1"/>
</dbReference>
<dbReference type="GO" id="GO:0005524">
    <property type="term" value="F:ATP binding"/>
    <property type="evidence" value="ECO:0007669"/>
    <property type="project" value="UniProtKB-KW"/>
</dbReference>
<dbReference type="GO" id="GO:0006433">
    <property type="term" value="P:prolyl-tRNA aminoacylation"/>
    <property type="evidence" value="ECO:0007669"/>
    <property type="project" value="InterPro"/>
</dbReference>
<evidence type="ECO:0000256" key="4">
    <source>
        <dbReference type="ARBA" id="ARBA00022840"/>
    </source>
</evidence>